<dbReference type="InterPro" id="IPR052048">
    <property type="entry name" value="ST_Response_Regulator"/>
</dbReference>
<feature type="domain" description="Response regulatory" evidence="2">
    <location>
        <begin position="4"/>
        <end position="124"/>
    </location>
</feature>
<evidence type="ECO:0000313" key="3">
    <source>
        <dbReference type="EMBL" id="AEF56499.1"/>
    </source>
</evidence>
<sequence length="283" mass="31376">MSLKILVVDDASFTRDLIRRTLRKQFPAVEIEDAVNGRKAQQLMNKVQFDMVLCDWEMPEMTGVELLKWCREQPKYQKDDVPFVMITSRGDKDHVVEAVQAGVTDYLGKPFSGEQLVNKVLGAAKKHKLAGKLTAQKPRAASGSPQGIAAASIDVLMGGGSGAAKAAQTPKIVNPSEPEVSVKDVKIPTLVRFENKQFRCMVIQFSKQEASMLIKSDDVVPQVLGQAVLDLEHKNTINRLNYYVQSVATTEKKHDSTFLTVGLRLIDQDAEKEAFIKSLFDSL</sequence>
<accession>F6CV79</accession>
<dbReference type="Pfam" id="PF00072">
    <property type="entry name" value="Response_reg"/>
    <property type="match status" value="1"/>
</dbReference>
<dbReference type="KEGG" id="mpc:Mar181_3483"/>
<dbReference type="SUPFAM" id="SSF52172">
    <property type="entry name" value="CheY-like"/>
    <property type="match status" value="1"/>
</dbReference>
<evidence type="ECO:0000313" key="4">
    <source>
        <dbReference type="Proteomes" id="UP000009230"/>
    </source>
</evidence>
<dbReference type="GO" id="GO:0000160">
    <property type="term" value="P:phosphorelay signal transduction system"/>
    <property type="evidence" value="ECO:0007669"/>
    <property type="project" value="InterPro"/>
</dbReference>
<evidence type="ECO:0000256" key="1">
    <source>
        <dbReference type="PROSITE-ProRule" id="PRU00169"/>
    </source>
</evidence>
<dbReference type="RefSeq" id="WP_013797965.1">
    <property type="nucleotide sequence ID" value="NC_015559.1"/>
</dbReference>
<dbReference type="eggNOG" id="COG0745">
    <property type="taxonomic scope" value="Bacteria"/>
</dbReference>
<proteinExistence type="predicted"/>
<name>F6CV79_MARPP</name>
<keyword evidence="4" id="KW-1185">Reference proteome</keyword>
<dbReference type="Proteomes" id="UP000009230">
    <property type="component" value="Chromosome"/>
</dbReference>
<dbReference type="STRING" id="491952.Mar181_3483"/>
<gene>
    <name evidence="3" type="ordered locus">Mar181_3483</name>
</gene>
<dbReference type="Gene3D" id="3.40.50.2300">
    <property type="match status" value="1"/>
</dbReference>
<dbReference type="HOGENOM" id="CLU_945950_0_0_6"/>
<dbReference type="InterPro" id="IPR011006">
    <property type="entry name" value="CheY-like_superfamily"/>
</dbReference>
<dbReference type="OrthoDB" id="9800897at2"/>
<dbReference type="SMART" id="SM00448">
    <property type="entry name" value="REC"/>
    <property type="match status" value="1"/>
</dbReference>
<dbReference type="PROSITE" id="PS50110">
    <property type="entry name" value="RESPONSE_REGULATORY"/>
    <property type="match status" value="1"/>
</dbReference>
<keyword evidence="1" id="KW-0597">Phosphoprotein</keyword>
<dbReference type="AlphaFoldDB" id="F6CV79"/>
<dbReference type="EMBL" id="CP002771">
    <property type="protein sequence ID" value="AEF56499.1"/>
    <property type="molecule type" value="Genomic_DNA"/>
</dbReference>
<protein>
    <submittedName>
        <fullName evidence="3">Response regulator receiver protein</fullName>
    </submittedName>
</protein>
<dbReference type="InterPro" id="IPR001789">
    <property type="entry name" value="Sig_transdc_resp-reg_receiver"/>
</dbReference>
<dbReference type="PANTHER" id="PTHR43228">
    <property type="entry name" value="TWO-COMPONENT RESPONSE REGULATOR"/>
    <property type="match status" value="1"/>
</dbReference>
<reference evidence="3 4" key="1">
    <citation type="journal article" date="2012" name="Stand. Genomic Sci.">
        <title>Complete genome sequence of Marinomonas posidonica type strain (IVIA-Po-181(T)).</title>
        <authorList>
            <person name="Lucas-Elio P."/>
            <person name="Goodwin L."/>
            <person name="Woyke T."/>
            <person name="Pitluck S."/>
            <person name="Nolan M."/>
            <person name="Kyrpides N.C."/>
            <person name="Detter J.C."/>
            <person name="Copeland A."/>
            <person name="Lu M."/>
            <person name="Bruce D."/>
            <person name="Detter C."/>
            <person name="Tapia R."/>
            <person name="Han S."/>
            <person name="Land M.L."/>
            <person name="Ivanova N."/>
            <person name="Mikhailova N."/>
            <person name="Johnston A.W."/>
            <person name="Sanchez-Amat A."/>
        </authorList>
    </citation>
    <scope>NUCLEOTIDE SEQUENCE [LARGE SCALE GENOMIC DNA]</scope>
    <source>
        <strain evidence="4">CECT 7376 / NCIMB 14433 / IVIA-Po-181</strain>
    </source>
</reference>
<dbReference type="PANTHER" id="PTHR43228:SF1">
    <property type="entry name" value="TWO-COMPONENT RESPONSE REGULATOR ARR22"/>
    <property type="match status" value="1"/>
</dbReference>
<organism evidence="3 4">
    <name type="scientific">Marinomonas posidonica (strain CECT 7376 / NCIMB 14433 / IVIA-Po-181)</name>
    <dbReference type="NCBI Taxonomy" id="491952"/>
    <lineage>
        <taxon>Bacteria</taxon>
        <taxon>Pseudomonadati</taxon>
        <taxon>Pseudomonadota</taxon>
        <taxon>Gammaproteobacteria</taxon>
        <taxon>Oceanospirillales</taxon>
        <taxon>Oceanospirillaceae</taxon>
        <taxon>Marinomonas</taxon>
    </lineage>
</organism>
<evidence type="ECO:0000259" key="2">
    <source>
        <dbReference type="PROSITE" id="PS50110"/>
    </source>
</evidence>
<feature type="modified residue" description="4-aspartylphosphate" evidence="1">
    <location>
        <position position="55"/>
    </location>
</feature>